<dbReference type="Gene3D" id="3.30.160.660">
    <property type="match status" value="1"/>
</dbReference>
<evidence type="ECO:0000313" key="3">
    <source>
        <dbReference type="Proteomes" id="UP000292003"/>
    </source>
</evidence>
<dbReference type="InterPro" id="IPR022291">
    <property type="entry name" value="Bacteriocin_synth_cyclodeHase"/>
</dbReference>
<accession>A0A4Q7J9N7</accession>
<gene>
    <name evidence="2" type="ORF">EWH70_12390</name>
</gene>
<comment type="caution">
    <text evidence="2">The sequence shown here is derived from an EMBL/GenBank/DDBJ whole genome shotgun (WGS) entry which is preliminary data.</text>
</comment>
<dbReference type="RefSeq" id="WP_130475462.1">
    <property type="nucleotide sequence ID" value="NZ_SFCC01000005.1"/>
</dbReference>
<dbReference type="EMBL" id="SFCC01000005">
    <property type="protein sequence ID" value="RZQ63937.1"/>
    <property type="molecule type" value="Genomic_DNA"/>
</dbReference>
<dbReference type="Pfam" id="PF02624">
    <property type="entry name" value="YcaO"/>
    <property type="match status" value="1"/>
</dbReference>
<dbReference type="PANTHER" id="PTHR37809:SF1">
    <property type="entry name" value="RIBOSOMAL PROTEIN S12 METHYLTHIOTRANSFERASE ACCESSORY FACTOR YCAO"/>
    <property type="match status" value="1"/>
</dbReference>
<evidence type="ECO:0000259" key="1">
    <source>
        <dbReference type="PROSITE" id="PS51664"/>
    </source>
</evidence>
<evidence type="ECO:0000313" key="2">
    <source>
        <dbReference type="EMBL" id="RZQ63937.1"/>
    </source>
</evidence>
<dbReference type="PROSITE" id="PS51664">
    <property type="entry name" value="YCAO"/>
    <property type="match status" value="1"/>
</dbReference>
<organism evidence="2 3">
    <name type="scientific">Amycolatopsis suaedae</name>
    <dbReference type="NCBI Taxonomy" id="2510978"/>
    <lineage>
        <taxon>Bacteria</taxon>
        <taxon>Bacillati</taxon>
        <taxon>Actinomycetota</taxon>
        <taxon>Actinomycetes</taxon>
        <taxon>Pseudonocardiales</taxon>
        <taxon>Pseudonocardiaceae</taxon>
        <taxon>Amycolatopsis</taxon>
    </lineage>
</organism>
<reference evidence="2 3" key="1">
    <citation type="submission" date="2019-02" db="EMBL/GenBank/DDBJ databases">
        <title>Draft genome sequence of Amycolatopsis sp. 8-3EHSu isolated from roots of Suaeda maritima.</title>
        <authorList>
            <person name="Duangmal K."/>
            <person name="Chantavorakit T."/>
        </authorList>
    </citation>
    <scope>NUCLEOTIDE SEQUENCE [LARGE SCALE GENOMIC DNA]</scope>
    <source>
        <strain evidence="2 3">8-3EHSu</strain>
    </source>
</reference>
<dbReference type="PANTHER" id="PTHR37809">
    <property type="entry name" value="RIBOSOMAL PROTEIN S12 METHYLTHIOTRANSFERASE ACCESSORY FACTOR YCAO"/>
    <property type="match status" value="1"/>
</dbReference>
<keyword evidence="3" id="KW-1185">Reference proteome</keyword>
<dbReference type="OrthoDB" id="2379922at2"/>
<feature type="domain" description="YcaO" evidence="1">
    <location>
        <begin position="269"/>
        <end position="662"/>
    </location>
</feature>
<dbReference type="NCBIfam" id="TIGR03604">
    <property type="entry name" value="TOMM_cyclo_SagD"/>
    <property type="match status" value="1"/>
</dbReference>
<sequence>MNEANTLRIGMAGEGRIHEAARARLAGNHDVVTLDGGNRDSVSDVDIVLLVEDTWDRRRQHDWNDWALTAGVPLLPVYVTPGAAIAGPHFTPARQGCVICVEERRLRARNDHGDYGKALEAGPATIAGAGRMWLTSVAVELIATVLAHEVGWIAGGADVVAFDGTLLRVRLDDLRTSTHRWLPDPLCERCGTLPDDTRERAEITLRSRPKVAPDTYRVRSLAGERDKLHRIYVDDEAGLLRAVYKEGRSVFPSSSSPMGLRATTRTEVGYGHQLNFAASQLTAVAEGIERYGGIEPGGKRTVVRSTYNKLGDDALDPTTLGLHSDELYDLPNFPYPRYHHDLEFNWVWGYSFARQRPILVPENYAYYGTVYRNTRDHPFVYEISNGCALGGCLEEAILYGILEVAERDAFLMTWYARLGVPRIDPRSAPNPDVSLIIETIENFSGYSIEVFNITMEQGIPAFWVMAVDRKGMPDMPKVLCASGSNLNPEKALANALMELGPLVSRPPEFHRQNRPRVERMLADPYAVVSMEDHAALNGAPEVFDRFDFLLNSTGRQTFGEAFKDYYQKPRNTDLRDDLSETLDQYLRSGLDVVVVDQTTPEHRAGDFSCVKVMIPGALPMTFGHQRRRDRGFERLHRIPHELGYYDRPLTDADINPHPHPFP</sequence>
<dbReference type="NCBIfam" id="TIGR03882">
    <property type="entry name" value="cyclo_dehyd_2"/>
    <property type="match status" value="1"/>
</dbReference>
<dbReference type="Gene3D" id="3.30.40.250">
    <property type="match status" value="1"/>
</dbReference>
<dbReference type="Gene3D" id="3.30.1330.230">
    <property type="match status" value="1"/>
</dbReference>
<dbReference type="AlphaFoldDB" id="A0A4Q7J9N7"/>
<protein>
    <recommendedName>
        <fullName evidence="1">YcaO domain-containing protein</fullName>
    </recommendedName>
</protein>
<proteinExistence type="predicted"/>
<dbReference type="Gene3D" id="3.40.50.720">
    <property type="entry name" value="NAD(P)-binding Rossmann-like Domain"/>
    <property type="match status" value="1"/>
</dbReference>
<name>A0A4Q7J9N7_9PSEU</name>
<dbReference type="InterPro" id="IPR027624">
    <property type="entry name" value="TOMM_cyclo_SagD"/>
</dbReference>
<dbReference type="Proteomes" id="UP000292003">
    <property type="component" value="Unassembled WGS sequence"/>
</dbReference>
<dbReference type="InterPro" id="IPR003776">
    <property type="entry name" value="YcaO-like_dom"/>
</dbReference>